<reference evidence="1" key="1">
    <citation type="submission" date="2013-05" db="EMBL/GenBank/DDBJ databases">
        <authorList>
            <person name="Yim A.K.Y."/>
            <person name="Chan T.F."/>
            <person name="Ji K.M."/>
            <person name="Liu X.Y."/>
            <person name="Zhou J.W."/>
            <person name="Li R.Q."/>
            <person name="Yang K.Y."/>
            <person name="Li J."/>
            <person name="Li M."/>
            <person name="Law P.T.W."/>
            <person name="Wu Y.L."/>
            <person name="Cai Z.L."/>
            <person name="Qin H."/>
            <person name="Bao Y."/>
            <person name="Leung R.K.K."/>
            <person name="Ng P.K.S."/>
            <person name="Zou J."/>
            <person name="Zhong X.J."/>
            <person name="Ran P.X."/>
            <person name="Zhong N.S."/>
            <person name="Liu Z.G."/>
            <person name="Tsui S.K.W."/>
        </authorList>
    </citation>
    <scope>NUCLEOTIDE SEQUENCE</scope>
    <source>
        <strain evidence="1">Derf</strain>
        <tissue evidence="1">Whole organism</tissue>
    </source>
</reference>
<keyword evidence="2" id="KW-1185">Reference proteome</keyword>
<dbReference type="AlphaFoldDB" id="A0A922L1H7"/>
<evidence type="ECO:0000313" key="1">
    <source>
        <dbReference type="EMBL" id="KAH9506572.1"/>
    </source>
</evidence>
<protein>
    <submittedName>
        <fullName evidence="1">Uncharacterized protein</fullName>
    </submittedName>
</protein>
<evidence type="ECO:0000313" key="2">
    <source>
        <dbReference type="Proteomes" id="UP000790347"/>
    </source>
</evidence>
<sequence>MFIFMIRVHVVDIIWSRKKSYLLKWISLVTKKKNYHYTSYKNVNCFPNHRSLVGIDRNSKKRRNKSLKFSEF</sequence>
<reference evidence="1" key="2">
    <citation type="journal article" date="2022" name="Res Sq">
        <title>Comparative Genomics Reveals Insights into the Divergent Evolution of Astigmatic Mites and Household Pest Adaptations.</title>
        <authorList>
            <person name="Xiong Q."/>
            <person name="Wan A.T.-Y."/>
            <person name="Liu X.-Y."/>
            <person name="Fung C.S.-H."/>
            <person name="Xiao X."/>
            <person name="Malainual N."/>
            <person name="Hou J."/>
            <person name="Wang L."/>
            <person name="Wang M."/>
            <person name="Yang K."/>
            <person name="Cui Y."/>
            <person name="Leung E."/>
            <person name="Nong W."/>
            <person name="Shin S.-K."/>
            <person name="Au S."/>
            <person name="Jeong K.Y."/>
            <person name="Chew F.T."/>
            <person name="Hui J."/>
            <person name="Leung T.F."/>
            <person name="Tungtrongchitr A."/>
            <person name="Zhong N."/>
            <person name="Liu Z."/>
            <person name="Tsui S."/>
        </authorList>
    </citation>
    <scope>NUCLEOTIDE SEQUENCE</scope>
    <source>
        <strain evidence="1">Derf</strain>
        <tissue evidence="1">Whole organism</tissue>
    </source>
</reference>
<dbReference type="Proteomes" id="UP000790347">
    <property type="component" value="Unassembled WGS sequence"/>
</dbReference>
<accession>A0A922L1H7</accession>
<dbReference type="EMBL" id="ASGP02000005">
    <property type="protein sequence ID" value="KAH9506572.1"/>
    <property type="molecule type" value="Genomic_DNA"/>
</dbReference>
<gene>
    <name evidence="1" type="ORF">DERF_011298</name>
</gene>
<organism evidence="1 2">
    <name type="scientific">Dermatophagoides farinae</name>
    <name type="common">American house dust mite</name>
    <dbReference type="NCBI Taxonomy" id="6954"/>
    <lineage>
        <taxon>Eukaryota</taxon>
        <taxon>Metazoa</taxon>
        <taxon>Ecdysozoa</taxon>
        <taxon>Arthropoda</taxon>
        <taxon>Chelicerata</taxon>
        <taxon>Arachnida</taxon>
        <taxon>Acari</taxon>
        <taxon>Acariformes</taxon>
        <taxon>Sarcoptiformes</taxon>
        <taxon>Astigmata</taxon>
        <taxon>Psoroptidia</taxon>
        <taxon>Analgoidea</taxon>
        <taxon>Pyroglyphidae</taxon>
        <taxon>Dermatophagoidinae</taxon>
        <taxon>Dermatophagoides</taxon>
    </lineage>
</organism>
<comment type="caution">
    <text evidence="1">The sequence shown here is derived from an EMBL/GenBank/DDBJ whole genome shotgun (WGS) entry which is preliminary data.</text>
</comment>
<name>A0A922L1H7_DERFA</name>
<proteinExistence type="predicted"/>